<evidence type="ECO:0000256" key="1">
    <source>
        <dbReference type="ARBA" id="ARBA00022574"/>
    </source>
</evidence>
<evidence type="ECO:0008006" key="6">
    <source>
        <dbReference type="Google" id="ProtNLM"/>
    </source>
</evidence>
<dbReference type="InterPro" id="IPR001680">
    <property type="entry name" value="WD40_rpt"/>
</dbReference>
<proteinExistence type="predicted"/>
<sequence length="387" mass="44148">MVLEAKNVGLRVKELRRQPSSYAKIHFNESLTHGWHLFEFYPWLRLSYKGWGSKKETTRMPHRGAGRKIREGQMIHCSLLLGQNYANPTDTTNAETATTEATYKPKARFPEEWLASEQRVAEGRGDEPFDSADLISDLMAERCQWLSVDVDYIRARVKHATQPEDVIKSLERLDSGDVIIESERAMVQTMYNQVIYAIAMEQFKNDSDAKYSILERGMALLSDKDTSRLKLVKSSQVRRDLEGLSKDESKSLLEEKFIAKFTDPFILHKMTGNDWHQVRSVAVSLDGKIVSGYSDEKIRVWNAGEGLEELKGDKTVNTWDATTKEHWYSRRPEEHKETVISVAISPDGKRVVSATRDKTIRIWDTETGGTADNDKRARCRAVGCNLA</sequence>
<dbReference type="AlphaFoldDB" id="A0A9W8MMH6"/>
<organism evidence="4 5">
    <name type="scientific">Candolleomyces eurysporus</name>
    <dbReference type="NCBI Taxonomy" id="2828524"/>
    <lineage>
        <taxon>Eukaryota</taxon>
        <taxon>Fungi</taxon>
        <taxon>Dikarya</taxon>
        <taxon>Basidiomycota</taxon>
        <taxon>Agaricomycotina</taxon>
        <taxon>Agaricomycetes</taxon>
        <taxon>Agaricomycetidae</taxon>
        <taxon>Agaricales</taxon>
        <taxon>Agaricineae</taxon>
        <taxon>Psathyrellaceae</taxon>
        <taxon>Candolleomyces</taxon>
    </lineage>
</organism>
<evidence type="ECO:0000256" key="2">
    <source>
        <dbReference type="ARBA" id="ARBA00022737"/>
    </source>
</evidence>
<evidence type="ECO:0000313" key="5">
    <source>
        <dbReference type="Proteomes" id="UP001140091"/>
    </source>
</evidence>
<dbReference type="GO" id="GO:1990234">
    <property type="term" value="C:transferase complex"/>
    <property type="evidence" value="ECO:0007669"/>
    <property type="project" value="UniProtKB-ARBA"/>
</dbReference>
<protein>
    <recommendedName>
        <fullName evidence="6">WD40 repeat-like protein</fullName>
    </recommendedName>
</protein>
<evidence type="ECO:0000256" key="3">
    <source>
        <dbReference type="PROSITE-ProRule" id="PRU00221"/>
    </source>
</evidence>
<dbReference type="InterPro" id="IPR015943">
    <property type="entry name" value="WD40/YVTN_repeat-like_dom_sf"/>
</dbReference>
<comment type="caution">
    <text evidence="4">The sequence shown here is derived from an EMBL/GenBank/DDBJ whole genome shotgun (WGS) entry which is preliminary data.</text>
</comment>
<dbReference type="PROSITE" id="PS50082">
    <property type="entry name" value="WD_REPEATS_2"/>
    <property type="match status" value="1"/>
</dbReference>
<keyword evidence="1 3" id="KW-0853">WD repeat</keyword>
<dbReference type="EMBL" id="JANBPK010000730">
    <property type="protein sequence ID" value="KAJ2933909.1"/>
    <property type="molecule type" value="Genomic_DNA"/>
</dbReference>
<dbReference type="PROSITE" id="PS00678">
    <property type="entry name" value="WD_REPEATS_1"/>
    <property type="match status" value="1"/>
</dbReference>
<dbReference type="Pfam" id="PF00400">
    <property type="entry name" value="WD40"/>
    <property type="match status" value="2"/>
</dbReference>
<accession>A0A9W8MMH6</accession>
<keyword evidence="5" id="KW-1185">Reference proteome</keyword>
<name>A0A9W8MMH6_9AGAR</name>
<dbReference type="SMART" id="SM00320">
    <property type="entry name" value="WD40"/>
    <property type="match status" value="2"/>
</dbReference>
<dbReference type="Gene3D" id="2.130.10.10">
    <property type="entry name" value="YVTN repeat-like/Quinoprotein amine dehydrogenase"/>
    <property type="match status" value="2"/>
</dbReference>
<feature type="non-terminal residue" evidence="4">
    <location>
        <position position="387"/>
    </location>
</feature>
<dbReference type="PANTHER" id="PTHR22847">
    <property type="entry name" value="WD40 REPEAT PROTEIN"/>
    <property type="match status" value="1"/>
</dbReference>
<dbReference type="PANTHER" id="PTHR22847:SF637">
    <property type="entry name" value="WD REPEAT DOMAIN 5B"/>
    <property type="match status" value="1"/>
</dbReference>
<dbReference type="GO" id="GO:0005634">
    <property type="term" value="C:nucleus"/>
    <property type="evidence" value="ECO:0007669"/>
    <property type="project" value="TreeGrafter"/>
</dbReference>
<dbReference type="Proteomes" id="UP001140091">
    <property type="component" value="Unassembled WGS sequence"/>
</dbReference>
<dbReference type="InterPro" id="IPR019775">
    <property type="entry name" value="WD40_repeat_CS"/>
</dbReference>
<gene>
    <name evidence="4" type="ORF">H1R20_g3135</name>
</gene>
<feature type="repeat" description="WD" evidence="3">
    <location>
        <begin position="332"/>
        <end position="373"/>
    </location>
</feature>
<evidence type="ECO:0000313" key="4">
    <source>
        <dbReference type="EMBL" id="KAJ2933909.1"/>
    </source>
</evidence>
<keyword evidence="2" id="KW-0677">Repeat</keyword>
<reference evidence="4" key="1">
    <citation type="submission" date="2022-06" db="EMBL/GenBank/DDBJ databases">
        <title>Genome Sequence of Candolleomyces eurysporus.</title>
        <authorList>
            <person name="Buettner E."/>
        </authorList>
    </citation>
    <scope>NUCLEOTIDE SEQUENCE</scope>
    <source>
        <strain evidence="4">VTCC 930004</strain>
    </source>
</reference>
<dbReference type="PROSITE" id="PS50294">
    <property type="entry name" value="WD_REPEATS_REGION"/>
    <property type="match status" value="1"/>
</dbReference>
<dbReference type="OrthoDB" id="6262491at2759"/>
<dbReference type="SUPFAM" id="SSF50998">
    <property type="entry name" value="Quinoprotein alcohol dehydrogenase-like"/>
    <property type="match status" value="1"/>
</dbReference>
<dbReference type="InterPro" id="IPR011047">
    <property type="entry name" value="Quinoprotein_ADH-like_sf"/>
</dbReference>